<evidence type="ECO:0000313" key="12">
    <source>
        <dbReference type="Proteomes" id="UP001319861"/>
    </source>
</evidence>
<proteinExistence type="predicted"/>
<keyword evidence="4" id="KW-0805">Transcription regulation</keyword>
<dbReference type="SMART" id="SM00448">
    <property type="entry name" value="REC"/>
    <property type="match status" value="1"/>
</dbReference>
<evidence type="ECO:0000256" key="4">
    <source>
        <dbReference type="ARBA" id="ARBA00023015"/>
    </source>
</evidence>
<dbReference type="InterPro" id="IPR039420">
    <property type="entry name" value="WalR-like"/>
</dbReference>
<dbReference type="InterPro" id="IPR001867">
    <property type="entry name" value="OmpR/PhoB-type_DNA-bd"/>
</dbReference>
<dbReference type="Pfam" id="PF00486">
    <property type="entry name" value="Trans_reg_C"/>
    <property type="match status" value="1"/>
</dbReference>
<evidence type="ECO:0000259" key="10">
    <source>
        <dbReference type="PROSITE" id="PS51755"/>
    </source>
</evidence>
<feature type="modified residue" description="4-aspartylphosphate" evidence="7">
    <location>
        <position position="48"/>
    </location>
</feature>
<dbReference type="PROSITE" id="PS51755">
    <property type="entry name" value="OMPR_PHOB"/>
    <property type="match status" value="1"/>
</dbReference>
<organism evidence="11 12">
    <name type="scientific">Sinomonas cyclohexanicum</name>
    <name type="common">Corynebacterium cyclohexanicum</name>
    <dbReference type="NCBI Taxonomy" id="322009"/>
    <lineage>
        <taxon>Bacteria</taxon>
        <taxon>Bacillati</taxon>
        <taxon>Actinomycetota</taxon>
        <taxon>Actinomycetes</taxon>
        <taxon>Micrococcales</taxon>
        <taxon>Micrococcaceae</taxon>
        <taxon>Sinomonas</taxon>
    </lineage>
</organism>
<evidence type="ECO:0000256" key="7">
    <source>
        <dbReference type="PROSITE-ProRule" id="PRU00169"/>
    </source>
</evidence>
<evidence type="ECO:0000313" key="11">
    <source>
        <dbReference type="EMBL" id="BCT75653.1"/>
    </source>
</evidence>
<dbReference type="Pfam" id="PF00072">
    <property type="entry name" value="Response_reg"/>
    <property type="match status" value="1"/>
</dbReference>
<keyword evidence="12" id="KW-1185">Reference proteome</keyword>
<feature type="domain" description="OmpR/PhoB-type" evidence="10">
    <location>
        <begin position="127"/>
        <end position="220"/>
    </location>
</feature>
<evidence type="ECO:0000256" key="8">
    <source>
        <dbReference type="PROSITE-ProRule" id="PRU01091"/>
    </source>
</evidence>
<dbReference type="Gene3D" id="3.40.50.2300">
    <property type="match status" value="1"/>
</dbReference>
<protein>
    <submittedName>
        <fullName evidence="11">Transcriptional regulator</fullName>
    </submittedName>
</protein>
<sequence length="222" mass="23636">MLLIEDDRQLGPLVAELLGDDFDVSLAADGRAGLELALAEEWDALVVDRGLPGLDGVSLVRSIRAKGLATPILLLTALGSVPDKVEGLDAGANDYLVKPFDSDELAARLRALTRTFAGPGGEKPAVPRLLPVGSWDLDPAARILSSPYGHRVELSAAESALLARLAADPTRVHSRAELLESVFDAGDTPGVVDTYVHYLRKKTEKTVIRTVHGVGYQLGNLE</sequence>
<name>A0ABN6FII9_SINCY</name>
<dbReference type="Gene3D" id="1.10.10.10">
    <property type="entry name" value="Winged helix-like DNA-binding domain superfamily/Winged helix DNA-binding domain"/>
    <property type="match status" value="1"/>
</dbReference>
<dbReference type="SUPFAM" id="SSF46894">
    <property type="entry name" value="C-terminal effector domain of the bipartite response regulators"/>
    <property type="match status" value="1"/>
</dbReference>
<gene>
    <name evidence="11" type="ORF">SCMU_14950</name>
</gene>
<evidence type="ECO:0000256" key="1">
    <source>
        <dbReference type="ARBA" id="ARBA00004496"/>
    </source>
</evidence>
<dbReference type="EMBL" id="AP024525">
    <property type="protein sequence ID" value="BCT75653.1"/>
    <property type="molecule type" value="Genomic_DNA"/>
</dbReference>
<evidence type="ECO:0000256" key="6">
    <source>
        <dbReference type="ARBA" id="ARBA00023163"/>
    </source>
</evidence>
<evidence type="ECO:0000256" key="5">
    <source>
        <dbReference type="ARBA" id="ARBA00023125"/>
    </source>
</evidence>
<dbReference type="PANTHER" id="PTHR48111">
    <property type="entry name" value="REGULATOR OF RPOS"/>
    <property type="match status" value="1"/>
</dbReference>
<dbReference type="SUPFAM" id="SSF52172">
    <property type="entry name" value="CheY-like"/>
    <property type="match status" value="1"/>
</dbReference>
<feature type="domain" description="Response regulatory" evidence="9">
    <location>
        <begin position="1"/>
        <end position="113"/>
    </location>
</feature>
<dbReference type="PANTHER" id="PTHR48111:SF22">
    <property type="entry name" value="REGULATOR OF RPOS"/>
    <property type="match status" value="1"/>
</dbReference>
<keyword evidence="6" id="KW-0804">Transcription</keyword>
<dbReference type="InterPro" id="IPR036388">
    <property type="entry name" value="WH-like_DNA-bd_sf"/>
</dbReference>
<dbReference type="InterPro" id="IPR001789">
    <property type="entry name" value="Sig_transdc_resp-reg_receiver"/>
</dbReference>
<evidence type="ECO:0000256" key="3">
    <source>
        <dbReference type="ARBA" id="ARBA00023012"/>
    </source>
</evidence>
<dbReference type="InterPro" id="IPR011006">
    <property type="entry name" value="CheY-like_superfamily"/>
</dbReference>
<keyword evidence="2 7" id="KW-0597">Phosphoprotein</keyword>
<accession>A0ABN6FII9</accession>
<evidence type="ECO:0000256" key="2">
    <source>
        <dbReference type="ARBA" id="ARBA00022553"/>
    </source>
</evidence>
<evidence type="ECO:0000259" key="9">
    <source>
        <dbReference type="PROSITE" id="PS50110"/>
    </source>
</evidence>
<dbReference type="SMART" id="SM00862">
    <property type="entry name" value="Trans_reg_C"/>
    <property type="match status" value="1"/>
</dbReference>
<dbReference type="Proteomes" id="UP001319861">
    <property type="component" value="Chromosome"/>
</dbReference>
<keyword evidence="5 8" id="KW-0238">DNA-binding</keyword>
<feature type="DNA-binding region" description="OmpR/PhoB-type" evidence="8">
    <location>
        <begin position="127"/>
        <end position="220"/>
    </location>
</feature>
<dbReference type="PROSITE" id="PS50110">
    <property type="entry name" value="RESPONSE_REGULATORY"/>
    <property type="match status" value="1"/>
</dbReference>
<dbReference type="InterPro" id="IPR016032">
    <property type="entry name" value="Sig_transdc_resp-reg_C-effctor"/>
</dbReference>
<reference evidence="11 12" key="1">
    <citation type="journal article" date="2021" name="J. Biosci. Bioeng.">
        <title>Identification and characterization of a chc gene cluster responsible for the aromatization pathway of cyclohexanecarboxylate degradation in Sinomonas cyclohexanicum ATCC 51369.</title>
        <authorList>
            <person name="Yamamoto T."/>
            <person name="Hasegawa Y."/>
            <person name="Lau P.C.K."/>
            <person name="Iwaki H."/>
        </authorList>
    </citation>
    <scope>NUCLEOTIDE SEQUENCE [LARGE SCALE GENOMIC DNA]</scope>
    <source>
        <strain evidence="11 12">ATCC 51369</strain>
    </source>
</reference>
<dbReference type="Gene3D" id="6.10.250.690">
    <property type="match status" value="1"/>
</dbReference>
<comment type="subcellular location">
    <subcellularLocation>
        <location evidence="1">Cytoplasm</location>
    </subcellularLocation>
</comment>
<keyword evidence="3" id="KW-0902">Two-component regulatory system</keyword>
<dbReference type="CDD" id="cd00383">
    <property type="entry name" value="trans_reg_C"/>
    <property type="match status" value="1"/>
</dbReference>